<organism evidence="2 3">
    <name type="scientific">Micromonospora rhizosphaerae</name>
    <dbReference type="NCBI Taxonomy" id="568872"/>
    <lineage>
        <taxon>Bacteria</taxon>
        <taxon>Bacillati</taxon>
        <taxon>Actinomycetota</taxon>
        <taxon>Actinomycetes</taxon>
        <taxon>Micromonosporales</taxon>
        <taxon>Micromonosporaceae</taxon>
        <taxon>Micromonospora</taxon>
    </lineage>
</organism>
<dbReference type="OrthoDB" id="3391204at2"/>
<dbReference type="InterPro" id="IPR001387">
    <property type="entry name" value="Cro/C1-type_HTH"/>
</dbReference>
<dbReference type="CDD" id="cd00093">
    <property type="entry name" value="HTH_XRE"/>
    <property type="match status" value="1"/>
</dbReference>
<reference evidence="3" key="1">
    <citation type="submission" date="2016-06" db="EMBL/GenBank/DDBJ databases">
        <authorList>
            <person name="Varghese N."/>
            <person name="Submissions Spin"/>
        </authorList>
    </citation>
    <scope>NUCLEOTIDE SEQUENCE [LARGE SCALE GENOMIC DNA]</scope>
    <source>
        <strain evidence="3">DSM 45431</strain>
    </source>
</reference>
<gene>
    <name evidence="2" type="ORF">GA0070624_5395</name>
</gene>
<dbReference type="AlphaFoldDB" id="A0A1C6T266"/>
<sequence>MNALQQLIRHRMAENHWSYGDIARRGGLPRSTVHNLATLERLSRPPRPVTLERLARGLDVPLDTVRGAAATAAGLHVWQEPVSDPEIEVMVAGLAKLSPEERRHVQALIRSLLNGRQQQD</sequence>
<dbReference type="Proteomes" id="UP000199413">
    <property type="component" value="Unassembled WGS sequence"/>
</dbReference>
<evidence type="ECO:0000313" key="3">
    <source>
        <dbReference type="Proteomes" id="UP000199413"/>
    </source>
</evidence>
<accession>A0A1C6T266</accession>
<dbReference type="SUPFAM" id="SSF47413">
    <property type="entry name" value="lambda repressor-like DNA-binding domains"/>
    <property type="match status" value="1"/>
</dbReference>
<protein>
    <recommendedName>
        <fullName evidence="1">HTH cro/C1-type domain-containing protein</fullName>
    </recommendedName>
</protein>
<dbReference type="Gene3D" id="1.10.260.40">
    <property type="entry name" value="lambda repressor-like DNA-binding domains"/>
    <property type="match status" value="1"/>
</dbReference>
<dbReference type="RefSeq" id="WP_091345662.1">
    <property type="nucleotide sequence ID" value="NZ_FMHV01000002.1"/>
</dbReference>
<name>A0A1C6T266_9ACTN</name>
<feature type="domain" description="HTH cro/C1-type" evidence="1">
    <location>
        <begin position="7"/>
        <end position="65"/>
    </location>
</feature>
<dbReference type="SMART" id="SM00530">
    <property type="entry name" value="HTH_XRE"/>
    <property type="match status" value="1"/>
</dbReference>
<dbReference type="STRING" id="568872.GA0070624_5395"/>
<evidence type="ECO:0000313" key="2">
    <source>
        <dbReference type="EMBL" id="SCL35900.1"/>
    </source>
</evidence>
<dbReference type="EMBL" id="FMHV01000002">
    <property type="protein sequence ID" value="SCL35900.1"/>
    <property type="molecule type" value="Genomic_DNA"/>
</dbReference>
<dbReference type="GO" id="GO:0003677">
    <property type="term" value="F:DNA binding"/>
    <property type="evidence" value="ECO:0007669"/>
    <property type="project" value="InterPro"/>
</dbReference>
<proteinExistence type="predicted"/>
<keyword evidence="3" id="KW-1185">Reference proteome</keyword>
<dbReference type="InterPro" id="IPR010982">
    <property type="entry name" value="Lambda_DNA-bd_dom_sf"/>
</dbReference>
<evidence type="ECO:0000259" key="1">
    <source>
        <dbReference type="SMART" id="SM00530"/>
    </source>
</evidence>